<evidence type="ECO:0000313" key="2">
    <source>
        <dbReference type="Proteomes" id="UP000178812"/>
    </source>
</evidence>
<dbReference type="Proteomes" id="UP000178812">
    <property type="component" value="Unassembled WGS sequence"/>
</dbReference>
<gene>
    <name evidence="1" type="ORF">A2125_02675</name>
</gene>
<sequence>MSGAENTGGNRELDVFFKVEYSGFTPRQESWVKNSIRKIGLPTQNLRRVVYLGNDIDGREDWLGHWQRRNFDETHRGELALYKNLEDPNLPEIAHLETMVHELAHANSPLRPENSYNYGGEKNRQRFEHLSREVARQTKATKVFLNPYHAHLYQKLQSGEIDDDVFVEEIQAILVELRVTNPNHLRQVEAAQIRKMIMRGLGSSVSFFDGVSDALVNLYKHGGNPDIKGRVELEQHILKVRNGFGAIPASQREPSFLQVA</sequence>
<protein>
    <submittedName>
        <fullName evidence="1">Uncharacterized protein</fullName>
    </submittedName>
</protein>
<reference evidence="1 2" key="1">
    <citation type="journal article" date="2016" name="Nat. Commun.">
        <title>Thousands of microbial genomes shed light on interconnected biogeochemical processes in an aquifer system.</title>
        <authorList>
            <person name="Anantharaman K."/>
            <person name="Brown C.T."/>
            <person name="Hug L.A."/>
            <person name="Sharon I."/>
            <person name="Castelle C.J."/>
            <person name="Probst A.J."/>
            <person name="Thomas B.C."/>
            <person name="Singh A."/>
            <person name="Wilkins M.J."/>
            <person name="Karaoz U."/>
            <person name="Brodie E.L."/>
            <person name="Williams K.H."/>
            <person name="Hubbard S.S."/>
            <person name="Banfield J.F."/>
        </authorList>
    </citation>
    <scope>NUCLEOTIDE SEQUENCE [LARGE SCALE GENOMIC DNA]</scope>
</reference>
<dbReference type="AlphaFoldDB" id="A0A1F7WSE7"/>
<name>A0A1F7WSE7_9BACT</name>
<organism evidence="1 2">
    <name type="scientific">Candidatus Woesebacteria bacterium GWB1_43_5</name>
    <dbReference type="NCBI Taxonomy" id="1802474"/>
    <lineage>
        <taxon>Bacteria</taxon>
        <taxon>Candidatus Woeseibacteriota</taxon>
    </lineage>
</organism>
<evidence type="ECO:0000313" key="1">
    <source>
        <dbReference type="EMBL" id="OGM05547.1"/>
    </source>
</evidence>
<dbReference type="EMBL" id="MGFM01000033">
    <property type="protein sequence ID" value="OGM05547.1"/>
    <property type="molecule type" value="Genomic_DNA"/>
</dbReference>
<comment type="caution">
    <text evidence="1">The sequence shown here is derived from an EMBL/GenBank/DDBJ whole genome shotgun (WGS) entry which is preliminary data.</text>
</comment>
<proteinExistence type="predicted"/>
<accession>A0A1F7WSE7</accession>